<dbReference type="AlphaFoldDB" id="A0A5E4QLQ5"/>
<dbReference type="Proteomes" id="UP000324832">
    <property type="component" value="Unassembled WGS sequence"/>
</dbReference>
<feature type="region of interest" description="Disordered" evidence="1">
    <location>
        <begin position="24"/>
        <end position="55"/>
    </location>
</feature>
<dbReference type="EMBL" id="FZQP02003667">
    <property type="protein sequence ID" value="VVC98588.1"/>
    <property type="molecule type" value="Genomic_DNA"/>
</dbReference>
<evidence type="ECO:0000313" key="2">
    <source>
        <dbReference type="EMBL" id="VVC98588.1"/>
    </source>
</evidence>
<proteinExistence type="predicted"/>
<organism evidence="2 3">
    <name type="scientific">Leptidea sinapis</name>
    <dbReference type="NCBI Taxonomy" id="189913"/>
    <lineage>
        <taxon>Eukaryota</taxon>
        <taxon>Metazoa</taxon>
        <taxon>Ecdysozoa</taxon>
        <taxon>Arthropoda</taxon>
        <taxon>Hexapoda</taxon>
        <taxon>Insecta</taxon>
        <taxon>Pterygota</taxon>
        <taxon>Neoptera</taxon>
        <taxon>Endopterygota</taxon>
        <taxon>Lepidoptera</taxon>
        <taxon>Glossata</taxon>
        <taxon>Ditrysia</taxon>
        <taxon>Papilionoidea</taxon>
        <taxon>Pieridae</taxon>
        <taxon>Dismorphiinae</taxon>
        <taxon>Leptidea</taxon>
    </lineage>
</organism>
<gene>
    <name evidence="2" type="ORF">LSINAPIS_LOCUS9639</name>
</gene>
<sequence length="73" mass="7335">MMNHHRKLQHLHVAVVQSPARAAEGAAGRRGGLAGAAPAAVSTHEAGHEGAASAAAAQELCEPGSLLLVLRVV</sequence>
<reference evidence="2 3" key="1">
    <citation type="submission" date="2017-07" db="EMBL/GenBank/DDBJ databases">
        <authorList>
            <person name="Talla V."/>
            <person name="Backstrom N."/>
        </authorList>
    </citation>
    <scope>NUCLEOTIDE SEQUENCE [LARGE SCALE GENOMIC DNA]</scope>
</reference>
<evidence type="ECO:0000256" key="1">
    <source>
        <dbReference type="SAM" id="MobiDB-lite"/>
    </source>
</evidence>
<evidence type="ECO:0000313" key="3">
    <source>
        <dbReference type="Proteomes" id="UP000324832"/>
    </source>
</evidence>
<protein>
    <submittedName>
        <fullName evidence="2">Uncharacterized protein</fullName>
    </submittedName>
</protein>
<keyword evidence="3" id="KW-1185">Reference proteome</keyword>
<accession>A0A5E4QLQ5</accession>
<name>A0A5E4QLQ5_9NEOP</name>